<name>A0ABN7WZN3_GIGMA</name>
<evidence type="ECO:0000313" key="5">
    <source>
        <dbReference type="Proteomes" id="UP000789901"/>
    </source>
</evidence>
<gene>
    <name evidence="4" type="ORF">GMARGA_LOCUS36394</name>
</gene>
<feature type="non-terminal residue" evidence="4">
    <location>
        <position position="1"/>
    </location>
</feature>
<feature type="region of interest" description="Disordered" evidence="2">
    <location>
        <begin position="1"/>
        <end position="89"/>
    </location>
</feature>
<dbReference type="Proteomes" id="UP000789901">
    <property type="component" value="Unassembled WGS sequence"/>
</dbReference>
<keyword evidence="3" id="KW-0472">Membrane</keyword>
<evidence type="ECO:0000256" key="2">
    <source>
        <dbReference type="SAM" id="MobiDB-lite"/>
    </source>
</evidence>
<feature type="transmembrane region" description="Helical" evidence="3">
    <location>
        <begin position="210"/>
        <end position="237"/>
    </location>
</feature>
<reference evidence="4 5" key="1">
    <citation type="submission" date="2021-06" db="EMBL/GenBank/DDBJ databases">
        <authorList>
            <person name="Kallberg Y."/>
            <person name="Tangrot J."/>
            <person name="Rosling A."/>
        </authorList>
    </citation>
    <scope>NUCLEOTIDE SEQUENCE [LARGE SCALE GENOMIC DNA]</scope>
    <source>
        <strain evidence="4 5">120-4 pot B 10/14</strain>
    </source>
</reference>
<feature type="coiled-coil region" evidence="1">
    <location>
        <begin position="246"/>
        <end position="273"/>
    </location>
</feature>
<accession>A0ABN7WZN3</accession>
<feature type="compositionally biased region" description="Basic and acidic residues" evidence="2">
    <location>
        <begin position="60"/>
        <end position="72"/>
    </location>
</feature>
<keyword evidence="3" id="KW-0812">Transmembrane</keyword>
<proteinExistence type="predicted"/>
<dbReference type="EMBL" id="CAJVQB010071451">
    <property type="protein sequence ID" value="CAG8843162.1"/>
    <property type="molecule type" value="Genomic_DNA"/>
</dbReference>
<keyword evidence="5" id="KW-1185">Reference proteome</keyword>
<evidence type="ECO:0000313" key="4">
    <source>
        <dbReference type="EMBL" id="CAG8843162.1"/>
    </source>
</evidence>
<organism evidence="4 5">
    <name type="scientific">Gigaspora margarita</name>
    <dbReference type="NCBI Taxonomy" id="4874"/>
    <lineage>
        <taxon>Eukaryota</taxon>
        <taxon>Fungi</taxon>
        <taxon>Fungi incertae sedis</taxon>
        <taxon>Mucoromycota</taxon>
        <taxon>Glomeromycotina</taxon>
        <taxon>Glomeromycetes</taxon>
        <taxon>Diversisporales</taxon>
        <taxon>Gigasporaceae</taxon>
        <taxon>Gigaspora</taxon>
    </lineage>
</organism>
<keyword evidence="3" id="KW-1133">Transmembrane helix</keyword>
<evidence type="ECO:0000256" key="3">
    <source>
        <dbReference type="SAM" id="Phobius"/>
    </source>
</evidence>
<sequence length="314" mass="36413">IKNKLPPPNNNNNDRSDNTPTNTHSTTNTLPTKTTTIPSTTSTSTTKTPKPTTTEPNFDLLKRPKNLLEKESTSSFTSPSSLSSTKSTFNTLTKTDDFPSKTTLSELPKPISDNNNVSCPICKLEFTQTEIEKHLQEYIRNLLSKDFIHDKLKIKKSAIEFDNIFYKLTDFQIRELIETIEKYIEKYGDQFIDFIPDNIKQEILYNFDKIMLGVIGLIIKLSNLSFFFINFIFNFLYKYILIFKKLNIKMSTVNELEAKLLELKNLLELQTNILEIDNSTLSNANKNLRQKYFTLNHNYLNLIKYNTKNDKLFI</sequence>
<comment type="caution">
    <text evidence="4">The sequence shown here is derived from an EMBL/GenBank/DDBJ whole genome shotgun (WGS) entry which is preliminary data.</text>
</comment>
<feature type="compositionally biased region" description="Low complexity" evidence="2">
    <location>
        <begin position="10"/>
        <end position="57"/>
    </location>
</feature>
<protein>
    <submittedName>
        <fullName evidence="4">6840_t:CDS:1</fullName>
    </submittedName>
</protein>
<feature type="compositionally biased region" description="Low complexity" evidence="2">
    <location>
        <begin position="73"/>
        <end position="89"/>
    </location>
</feature>
<evidence type="ECO:0000256" key="1">
    <source>
        <dbReference type="SAM" id="Coils"/>
    </source>
</evidence>
<keyword evidence="1" id="KW-0175">Coiled coil</keyword>